<accession>A0ABQ5IJ29</accession>
<keyword evidence="1" id="KW-1133">Transmembrane helix</keyword>
<dbReference type="EMBL" id="BQNB010020836">
    <property type="protein sequence ID" value="GJU00158.1"/>
    <property type="molecule type" value="Genomic_DNA"/>
</dbReference>
<name>A0ABQ5IJ29_9ASTR</name>
<feature type="transmembrane region" description="Helical" evidence="1">
    <location>
        <begin position="60"/>
        <end position="79"/>
    </location>
</feature>
<proteinExistence type="predicted"/>
<keyword evidence="3" id="KW-1185">Reference proteome</keyword>
<reference evidence="2" key="1">
    <citation type="journal article" date="2022" name="Int. J. Mol. Sci.">
        <title>Draft Genome of Tanacetum Coccineum: Genomic Comparison of Closely Related Tanacetum-Family Plants.</title>
        <authorList>
            <person name="Yamashiro T."/>
            <person name="Shiraishi A."/>
            <person name="Nakayama K."/>
            <person name="Satake H."/>
        </authorList>
    </citation>
    <scope>NUCLEOTIDE SEQUENCE</scope>
</reference>
<sequence>MIPMHGAKSLPDSSLASLIIIQKCHPVDCFEIVPFELRVYVGHLVQLLFRVFLFRLDVEVLIAVSVFLPLLLSVVDWMWRF</sequence>
<reference evidence="2" key="2">
    <citation type="submission" date="2022-01" db="EMBL/GenBank/DDBJ databases">
        <authorList>
            <person name="Yamashiro T."/>
            <person name="Shiraishi A."/>
            <person name="Satake H."/>
            <person name="Nakayama K."/>
        </authorList>
    </citation>
    <scope>NUCLEOTIDE SEQUENCE</scope>
</reference>
<gene>
    <name evidence="2" type="ORF">Tco_1110496</name>
</gene>
<protein>
    <submittedName>
        <fullName evidence="2">Uncharacterized protein</fullName>
    </submittedName>
</protein>
<evidence type="ECO:0000313" key="2">
    <source>
        <dbReference type="EMBL" id="GJU00158.1"/>
    </source>
</evidence>
<comment type="caution">
    <text evidence="2">The sequence shown here is derived from an EMBL/GenBank/DDBJ whole genome shotgun (WGS) entry which is preliminary data.</text>
</comment>
<keyword evidence="1" id="KW-0812">Transmembrane</keyword>
<organism evidence="2 3">
    <name type="scientific">Tanacetum coccineum</name>
    <dbReference type="NCBI Taxonomy" id="301880"/>
    <lineage>
        <taxon>Eukaryota</taxon>
        <taxon>Viridiplantae</taxon>
        <taxon>Streptophyta</taxon>
        <taxon>Embryophyta</taxon>
        <taxon>Tracheophyta</taxon>
        <taxon>Spermatophyta</taxon>
        <taxon>Magnoliopsida</taxon>
        <taxon>eudicotyledons</taxon>
        <taxon>Gunneridae</taxon>
        <taxon>Pentapetalae</taxon>
        <taxon>asterids</taxon>
        <taxon>campanulids</taxon>
        <taxon>Asterales</taxon>
        <taxon>Asteraceae</taxon>
        <taxon>Asteroideae</taxon>
        <taxon>Anthemideae</taxon>
        <taxon>Anthemidinae</taxon>
        <taxon>Tanacetum</taxon>
    </lineage>
</organism>
<evidence type="ECO:0000313" key="3">
    <source>
        <dbReference type="Proteomes" id="UP001151760"/>
    </source>
</evidence>
<keyword evidence="1" id="KW-0472">Membrane</keyword>
<evidence type="ECO:0000256" key="1">
    <source>
        <dbReference type="SAM" id="Phobius"/>
    </source>
</evidence>
<dbReference type="Proteomes" id="UP001151760">
    <property type="component" value="Unassembled WGS sequence"/>
</dbReference>